<evidence type="ECO:0000313" key="8">
    <source>
        <dbReference type="Proteomes" id="UP000501726"/>
    </source>
</evidence>
<dbReference type="PANTHER" id="PTHR21716">
    <property type="entry name" value="TRANSMEMBRANE PROTEIN"/>
    <property type="match status" value="1"/>
</dbReference>
<keyword evidence="8" id="KW-1185">Reference proteome</keyword>
<evidence type="ECO:0000256" key="1">
    <source>
        <dbReference type="ARBA" id="ARBA00004141"/>
    </source>
</evidence>
<gene>
    <name evidence="7" type="ORF">THMIRHAS_03360</name>
</gene>
<evidence type="ECO:0000313" key="7">
    <source>
        <dbReference type="EMBL" id="BBP44963.1"/>
    </source>
</evidence>
<dbReference type="GO" id="GO:0016020">
    <property type="term" value="C:membrane"/>
    <property type="evidence" value="ECO:0007669"/>
    <property type="project" value="UniProtKB-SubCell"/>
</dbReference>
<dbReference type="Pfam" id="PF01594">
    <property type="entry name" value="AI-2E_transport"/>
    <property type="match status" value="1"/>
</dbReference>
<proteinExistence type="inferred from homology"/>
<keyword evidence="5 6" id="KW-0472">Membrane</keyword>
<dbReference type="PANTHER" id="PTHR21716:SF4">
    <property type="entry name" value="TRANSMEMBRANE PROTEIN 245"/>
    <property type="match status" value="1"/>
</dbReference>
<keyword evidence="3 6" id="KW-0812">Transmembrane</keyword>
<feature type="transmembrane region" description="Helical" evidence="6">
    <location>
        <begin position="273"/>
        <end position="291"/>
    </location>
</feature>
<feature type="transmembrane region" description="Helical" evidence="6">
    <location>
        <begin position="155"/>
        <end position="177"/>
    </location>
</feature>
<dbReference type="RefSeq" id="WP_173269936.1">
    <property type="nucleotide sequence ID" value="NZ_AP021889.1"/>
</dbReference>
<feature type="transmembrane region" description="Helical" evidence="6">
    <location>
        <begin position="331"/>
        <end position="356"/>
    </location>
</feature>
<protein>
    <submittedName>
        <fullName evidence="7">AI-2E family transporter</fullName>
    </submittedName>
</protein>
<feature type="transmembrane region" description="Helical" evidence="6">
    <location>
        <begin position="33"/>
        <end position="48"/>
    </location>
</feature>
<evidence type="ECO:0000256" key="4">
    <source>
        <dbReference type="ARBA" id="ARBA00022989"/>
    </source>
</evidence>
<evidence type="ECO:0000256" key="3">
    <source>
        <dbReference type="ARBA" id="ARBA00022692"/>
    </source>
</evidence>
<sequence>MRESQSYEEGFLIILLLLAIGGLIWLFNPFLEALFFAMIIATASYPYFQRLQKKFAYSPSTAAGVMSALIFIGVIAPVTYLLVEISLQVGQLYSHAQAWVGQQDAESITRLNSSMVAYLPISESTQVQLLEQLREHSQKILSFVQKTTVFLLEGVLGTTSSFVTFLGLSVFALFFFYRDGHAIACHLKVLSPLENRFDSMIMSRFSSLSSVLTLSVLGIAVLQGVSFAILAWLLGLPGMFIGMAVAVTSFIPIVGAALVWIPLVVYMAVQGDYISAGIVVFWGVVITGFVIDNIVRPVLINRLTKIMGGGEEQLAVANHTLITVLSTFAGLIHFGVIGLFFGPVIAAMAITIFDVYEEMHQDRLDRS</sequence>
<dbReference type="AlphaFoldDB" id="A0A6F8PS60"/>
<dbReference type="KEGG" id="tse:THMIRHAS_03360"/>
<accession>A0A6F8PS60</accession>
<feature type="transmembrane region" description="Helical" evidence="6">
    <location>
        <begin position="7"/>
        <end position="27"/>
    </location>
</feature>
<feature type="transmembrane region" description="Helical" evidence="6">
    <location>
        <begin position="60"/>
        <end position="83"/>
    </location>
</feature>
<comment type="similarity">
    <text evidence="2">Belongs to the autoinducer-2 exporter (AI-2E) (TC 2.A.86) family.</text>
</comment>
<name>A0A6F8PS60_9GAMM</name>
<evidence type="ECO:0000256" key="5">
    <source>
        <dbReference type="ARBA" id="ARBA00023136"/>
    </source>
</evidence>
<keyword evidence="4 6" id="KW-1133">Transmembrane helix</keyword>
<evidence type="ECO:0000256" key="2">
    <source>
        <dbReference type="ARBA" id="ARBA00009773"/>
    </source>
</evidence>
<reference evidence="8" key="1">
    <citation type="submission" date="2019-11" db="EMBL/GenBank/DDBJ databases">
        <title>Isolation and characterization of two novel species in the genus Thiomicrorhabdus.</title>
        <authorList>
            <person name="Mochizuki J."/>
            <person name="Kojima H."/>
            <person name="Fukui M."/>
        </authorList>
    </citation>
    <scope>NUCLEOTIDE SEQUENCE [LARGE SCALE GENOMIC DNA]</scope>
    <source>
        <strain evidence="8">aks77</strain>
    </source>
</reference>
<organism evidence="7 8">
    <name type="scientific">Thiosulfatimonas sediminis</name>
    <dbReference type="NCBI Taxonomy" id="2675054"/>
    <lineage>
        <taxon>Bacteria</taxon>
        <taxon>Pseudomonadati</taxon>
        <taxon>Pseudomonadota</taxon>
        <taxon>Gammaproteobacteria</taxon>
        <taxon>Thiotrichales</taxon>
        <taxon>Piscirickettsiaceae</taxon>
        <taxon>Thiosulfatimonas</taxon>
    </lineage>
</organism>
<dbReference type="Proteomes" id="UP000501726">
    <property type="component" value="Chromosome"/>
</dbReference>
<dbReference type="InterPro" id="IPR002549">
    <property type="entry name" value="AI-2E-like"/>
</dbReference>
<feature type="transmembrane region" description="Helical" evidence="6">
    <location>
        <begin position="240"/>
        <end position="266"/>
    </location>
</feature>
<evidence type="ECO:0000256" key="6">
    <source>
        <dbReference type="SAM" id="Phobius"/>
    </source>
</evidence>
<feature type="transmembrane region" description="Helical" evidence="6">
    <location>
        <begin position="211"/>
        <end position="234"/>
    </location>
</feature>
<comment type="subcellular location">
    <subcellularLocation>
        <location evidence="1">Membrane</location>
        <topology evidence="1">Multi-pass membrane protein</topology>
    </subcellularLocation>
</comment>
<dbReference type="EMBL" id="AP021889">
    <property type="protein sequence ID" value="BBP44963.1"/>
    <property type="molecule type" value="Genomic_DNA"/>
</dbReference>